<evidence type="ECO:0000313" key="2">
    <source>
        <dbReference type="EMBL" id="KUM24332.1"/>
    </source>
</evidence>
<organism evidence="2 3">
    <name type="scientific">Rhizobium loti</name>
    <name type="common">Mesorhizobium loti</name>
    <dbReference type="NCBI Taxonomy" id="381"/>
    <lineage>
        <taxon>Bacteria</taxon>
        <taxon>Pseudomonadati</taxon>
        <taxon>Pseudomonadota</taxon>
        <taxon>Alphaproteobacteria</taxon>
        <taxon>Hyphomicrobiales</taxon>
        <taxon>Phyllobacteriaceae</taxon>
        <taxon>Mesorhizobium</taxon>
    </lineage>
</organism>
<feature type="transmembrane region" description="Helical" evidence="1">
    <location>
        <begin position="278"/>
        <end position="300"/>
    </location>
</feature>
<evidence type="ECO:0000256" key="1">
    <source>
        <dbReference type="SAM" id="Phobius"/>
    </source>
</evidence>
<keyword evidence="1" id="KW-0472">Membrane</keyword>
<gene>
    <name evidence="2" type="ORF">AU467_30795</name>
</gene>
<name>A0A101KP52_RHILI</name>
<comment type="caution">
    <text evidence="2">The sequence shown here is derived from an EMBL/GenBank/DDBJ whole genome shotgun (WGS) entry which is preliminary data.</text>
</comment>
<dbReference type="AlphaFoldDB" id="A0A101KP52"/>
<accession>A0A101KP52</accession>
<feature type="transmembrane region" description="Helical" evidence="1">
    <location>
        <begin position="83"/>
        <end position="101"/>
    </location>
</feature>
<feature type="transmembrane region" description="Helical" evidence="1">
    <location>
        <begin position="183"/>
        <end position="211"/>
    </location>
</feature>
<evidence type="ECO:0000313" key="3">
    <source>
        <dbReference type="Proteomes" id="UP000053176"/>
    </source>
</evidence>
<dbReference type="EMBL" id="LPWA01000139">
    <property type="protein sequence ID" value="KUM24332.1"/>
    <property type="molecule type" value="Genomic_DNA"/>
</dbReference>
<protein>
    <submittedName>
        <fullName evidence="2">Uncharacterized protein</fullName>
    </submittedName>
</protein>
<feature type="transmembrane region" description="Helical" evidence="1">
    <location>
        <begin position="38"/>
        <end position="63"/>
    </location>
</feature>
<dbReference type="Proteomes" id="UP000053176">
    <property type="component" value="Unassembled WGS sequence"/>
</dbReference>
<feature type="transmembrane region" description="Helical" evidence="1">
    <location>
        <begin position="138"/>
        <end position="158"/>
    </location>
</feature>
<sequence length="314" mass="34130">MTPMSTLDELPAVSSTRRVLRISKTVARVFGYCRANAWPLFVAAWFPCFLTTLCLTVLALVLFADPGQAPTWLLSRGFDPRTWLSAIIAAPFSAMVFAFVLDRMANAPEHGRVVVRRGVESVKRFAIPGIRFELGRRILLAALLLAAVQLLCGFAVAGEHRLLVAGLLATRDLPLNPEDVAPWASAMGVFNLLAGAFVLVWTYLFVGDFFWTGSFDPIGCWRALDGNRLRFVTIMLIVFAIVATLKYGLVLAAALILIPADAAPPSFFNLMLMHFGLAWPFDVLHLVLSAATVGTILGAFRPPAIASIRSAAAQ</sequence>
<keyword evidence="1" id="KW-0812">Transmembrane</keyword>
<keyword evidence="1" id="KW-1133">Transmembrane helix</keyword>
<reference evidence="2 3" key="1">
    <citation type="submission" date="2015-12" db="EMBL/GenBank/DDBJ databases">
        <title>Draft genome sequence of Mesorhizobium sp. UFLA 01-765, a multitolerant efficient symbiont and plant-growth promoting strain isolated from Zn-mining soil using Leucaena leucocephala as a trap plant.</title>
        <authorList>
            <person name="Rangel W.M."/>
            <person name="Thijs S."/>
            <person name="Longatti S.M."/>
            <person name="Moreira F.M."/>
            <person name="Weyens N."/>
            <person name="Vangronsveld J."/>
            <person name="Van Hamme J.D."/>
            <person name="Bottos E.M."/>
            <person name="Rineau F."/>
        </authorList>
    </citation>
    <scope>NUCLEOTIDE SEQUENCE [LARGE SCALE GENOMIC DNA]</scope>
    <source>
        <strain evidence="2 3">UFLA 01-765</strain>
    </source>
</reference>
<feature type="transmembrane region" description="Helical" evidence="1">
    <location>
        <begin position="231"/>
        <end position="258"/>
    </location>
</feature>
<dbReference type="OrthoDB" id="8059269at2"/>
<proteinExistence type="predicted"/>